<dbReference type="GO" id="GO:0032259">
    <property type="term" value="P:methylation"/>
    <property type="evidence" value="ECO:0007669"/>
    <property type="project" value="UniProtKB-KW"/>
</dbReference>
<dbReference type="InterPro" id="IPR025714">
    <property type="entry name" value="Methyltranfer_dom"/>
</dbReference>
<organism evidence="3 4">
    <name type="scientific">Saezia sanguinis</name>
    <dbReference type="NCBI Taxonomy" id="1965230"/>
    <lineage>
        <taxon>Bacteria</taxon>
        <taxon>Pseudomonadati</taxon>
        <taxon>Pseudomonadota</taxon>
        <taxon>Betaproteobacteria</taxon>
        <taxon>Burkholderiales</taxon>
        <taxon>Saeziaceae</taxon>
        <taxon>Saezia</taxon>
    </lineage>
</organism>
<evidence type="ECO:0000256" key="1">
    <source>
        <dbReference type="SAM" id="MobiDB-lite"/>
    </source>
</evidence>
<feature type="region of interest" description="Disordered" evidence="1">
    <location>
        <begin position="25"/>
        <end position="44"/>
    </location>
</feature>
<reference evidence="3 4" key="1">
    <citation type="submission" date="2018-01" db="EMBL/GenBank/DDBJ databases">
        <title>Saezia sanguinis gen. nov., sp. nov., in the order Burkholderiales isolated from human blood.</title>
        <authorList>
            <person name="Medina-Pascual M.J."/>
            <person name="Valdezate S."/>
            <person name="Monzon S."/>
            <person name="Cuesta I."/>
            <person name="Carrasco G."/>
            <person name="Villalon P."/>
            <person name="Saez-Nieto J.A."/>
        </authorList>
    </citation>
    <scope>NUCLEOTIDE SEQUENCE [LARGE SCALE GENOMIC DNA]</scope>
    <source>
        <strain evidence="3 4">CNM695-12</strain>
    </source>
</reference>
<dbReference type="SUPFAM" id="SSF53335">
    <property type="entry name" value="S-adenosyl-L-methionine-dependent methyltransferases"/>
    <property type="match status" value="1"/>
</dbReference>
<dbReference type="PANTHER" id="PTHR43667">
    <property type="entry name" value="CYCLOPROPANE-FATTY-ACYL-PHOSPHOLIPID SYNTHASE"/>
    <property type="match status" value="1"/>
</dbReference>
<dbReference type="PANTHER" id="PTHR43667:SF2">
    <property type="entry name" value="FATTY ACID C-METHYL TRANSFERASE"/>
    <property type="match status" value="1"/>
</dbReference>
<dbReference type="OrthoDB" id="9795085at2"/>
<dbReference type="Proteomes" id="UP000286947">
    <property type="component" value="Unassembled WGS sequence"/>
</dbReference>
<dbReference type="Gene3D" id="3.40.50.150">
    <property type="entry name" value="Vaccinia Virus protein VP39"/>
    <property type="match status" value="1"/>
</dbReference>
<name>A0A433SB88_9BURK</name>
<dbReference type="InterPro" id="IPR050723">
    <property type="entry name" value="CFA/CMAS"/>
</dbReference>
<dbReference type="AlphaFoldDB" id="A0A433SB88"/>
<dbReference type="EMBL" id="PQSP01000007">
    <property type="protein sequence ID" value="RUS66002.1"/>
    <property type="molecule type" value="Genomic_DNA"/>
</dbReference>
<keyword evidence="3" id="KW-0808">Transferase</keyword>
<keyword evidence="4" id="KW-1185">Reference proteome</keyword>
<dbReference type="CDD" id="cd02440">
    <property type="entry name" value="AdoMet_MTases"/>
    <property type="match status" value="1"/>
</dbReference>
<feature type="domain" description="Methyltransferase" evidence="2">
    <location>
        <begin position="71"/>
        <end position="160"/>
    </location>
</feature>
<sequence length="251" mass="27784">MDKQKDRLMPTIDDIDFASLYRAHAEQSSRKSKPPSAWDERSQKLSLTEDDSANPYVQAFIAHMDLQGAHSLLDIGCGGGAIGLALARQLKAVYALDYSPGMLHVVKCRAQALGLSNVHVLQHSWHEYGPQAWCDVPVCDVVVASRSTMVDDMADALHKINSKARLRAYMTLMVEPRAIPAKAKETAVAFPDYIYAVNLLAQMGYLPRVDYLDQKGNRCTTYPAQDGGGSDANLQQTCSHWVWALVSWDCQ</sequence>
<proteinExistence type="predicted"/>
<accession>A0A433SB88</accession>
<evidence type="ECO:0000259" key="2">
    <source>
        <dbReference type="Pfam" id="PF13847"/>
    </source>
</evidence>
<dbReference type="GO" id="GO:0102559">
    <property type="term" value="F:peptide chain release factor N(5)-glutamine methyltransferase activity"/>
    <property type="evidence" value="ECO:0007669"/>
    <property type="project" value="UniProtKB-EC"/>
</dbReference>
<gene>
    <name evidence="3" type="primary">prmC_2</name>
    <name evidence="3" type="ORF">CUZ56_02360</name>
</gene>
<keyword evidence="3" id="KW-0489">Methyltransferase</keyword>
<evidence type="ECO:0000313" key="4">
    <source>
        <dbReference type="Proteomes" id="UP000286947"/>
    </source>
</evidence>
<dbReference type="EC" id="2.1.1.297" evidence="3"/>
<protein>
    <submittedName>
        <fullName evidence="3">Release factor glutamine methyltransferase</fullName>
        <ecNumber evidence="3">2.1.1.297</ecNumber>
    </submittedName>
</protein>
<comment type="caution">
    <text evidence="3">The sequence shown here is derived from an EMBL/GenBank/DDBJ whole genome shotgun (WGS) entry which is preliminary data.</text>
</comment>
<dbReference type="Pfam" id="PF13847">
    <property type="entry name" value="Methyltransf_31"/>
    <property type="match status" value="1"/>
</dbReference>
<dbReference type="InterPro" id="IPR029063">
    <property type="entry name" value="SAM-dependent_MTases_sf"/>
</dbReference>
<evidence type="ECO:0000313" key="3">
    <source>
        <dbReference type="EMBL" id="RUS66002.1"/>
    </source>
</evidence>